<keyword evidence="9" id="KW-1185">Reference proteome</keyword>
<comment type="similarity">
    <text evidence="1">Belongs to the peptidase U62 family.</text>
</comment>
<dbReference type="HOGENOM" id="CLU_026425_1_0_6"/>
<protein>
    <submittedName>
        <fullName evidence="8">Protein TldD</fullName>
    </submittedName>
</protein>
<evidence type="ECO:0000313" key="9">
    <source>
        <dbReference type="Proteomes" id="UP000032420"/>
    </source>
</evidence>
<evidence type="ECO:0000256" key="4">
    <source>
        <dbReference type="ARBA" id="ARBA00023049"/>
    </source>
</evidence>
<dbReference type="SUPFAM" id="SSF111283">
    <property type="entry name" value="Putative modulator of DNA gyrase, PmbA/TldD"/>
    <property type="match status" value="1"/>
</dbReference>
<dbReference type="PANTHER" id="PTHR30624">
    <property type="entry name" value="UNCHARACTERIZED PROTEIN TLDD AND PMBA"/>
    <property type="match status" value="1"/>
</dbReference>
<dbReference type="Pfam" id="PF19289">
    <property type="entry name" value="PmbA_TldD_3rd"/>
    <property type="match status" value="1"/>
</dbReference>
<evidence type="ECO:0000256" key="2">
    <source>
        <dbReference type="ARBA" id="ARBA00022670"/>
    </source>
</evidence>
<feature type="domain" description="Metalloprotease TldD/E C-terminal" evidence="6">
    <location>
        <begin position="239"/>
        <end position="470"/>
    </location>
</feature>
<dbReference type="InterPro" id="IPR051463">
    <property type="entry name" value="Peptidase_U62_metallo"/>
</dbReference>
<dbReference type="GO" id="GO:0008237">
    <property type="term" value="F:metallopeptidase activity"/>
    <property type="evidence" value="ECO:0007669"/>
    <property type="project" value="UniProtKB-KW"/>
</dbReference>
<keyword evidence="2" id="KW-0645">Protease</keyword>
<evidence type="ECO:0000259" key="5">
    <source>
        <dbReference type="Pfam" id="PF01523"/>
    </source>
</evidence>
<accession>A0A078KI63</accession>
<dbReference type="InterPro" id="IPR045570">
    <property type="entry name" value="Metalloprtase-TldD/E_cen_dom"/>
</dbReference>
<keyword evidence="3" id="KW-0378">Hydrolase</keyword>
<dbReference type="GO" id="GO:0005829">
    <property type="term" value="C:cytosol"/>
    <property type="evidence" value="ECO:0007669"/>
    <property type="project" value="TreeGrafter"/>
</dbReference>
<dbReference type="InterPro" id="IPR035068">
    <property type="entry name" value="TldD/PmbA_N"/>
</dbReference>
<reference evidence="9" key="1">
    <citation type="submission" date="2014-07" db="EMBL/GenBank/DDBJ databases">
        <authorList>
            <person name="Santos-Garcia D."/>
        </authorList>
    </citation>
    <scope>NUCLEOTIDE SEQUENCE [LARGE SCALE GENOMIC DNA]</scope>
</reference>
<dbReference type="GO" id="GO:0006508">
    <property type="term" value="P:proteolysis"/>
    <property type="evidence" value="ECO:0007669"/>
    <property type="project" value="UniProtKB-KW"/>
</dbReference>
<dbReference type="InterPro" id="IPR036059">
    <property type="entry name" value="TldD/PmbA_sf"/>
</dbReference>
<dbReference type="KEGG" id="eme:CEM_349"/>
<dbReference type="InterPro" id="IPR002510">
    <property type="entry name" value="Metalloprtase-TldD/E_N"/>
</dbReference>
<dbReference type="PANTHER" id="PTHR30624:SF4">
    <property type="entry name" value="METALLOPROTEASE TLDD"/>
    <property type="match status" value="1"/>
</dbReference>
<gene>
    <name evidence="8" type="primary">tldD</name>
    <name evidence="8" type="ORF">CEM_349</name>
</gene>
<dbReference type="OrthoDB" id="9803213at2"/>
<dbReference type="EMBL" id="LM655252">
    <property type="protein sequence ID" value="CDZ16590.1"/>
    <property type="molecule type" value="Genomic_DNA"/>
</dbReference>
<dbReference type="AlphaFoldDB" id="A0A078KI63"/>
<evidence type="ECO:0000256" key="1">
    <source>
        <dbReference type="ARBA" id="ARBA00005836"/>
    </source>
</evidence>
<proteinExistence type="inferred from homology"/>
<evidence type="ECO:0000259" key="7">
    <source>
        <dbReference type="Pfam" id="PF19290"/>
    </source>
</evidence>
<sequence>MNKYIEKAIMLLFAKNEIYLEDLEKCLYYAMGPGIDYADVFFQRTWGESLLESNGKITASYYIDGGVGIRSLAKDKTGFAYSNEISFKNLKELGNITSSIIKKGSSNKISINKYNDNLKFYSEINPILKTNLYDKIDIIKKIENLAYLLDPAIIKVNVSLKSFFDVILIKSSDGILNSDIRPLIQFYISVIAERNFIRASGNAIFSGRFNFSEFKIKNYVKRAVHQALINLDAINTPIGQLPVVLGNGNPGVLIHESIGHGLEGDFNRKGNSIFYNKIRKQVAAKGVTIVDNSTINNLSGSLSIDDEGTPGQNTLLIDDGILINYMNDKLNSRLMGMKSTGNARRQSYSFLPIPRMTNTYMLNGDSKPEEIIKSVKRGIYAVSFEGGQVDITSGKFVFSTNEAYMIEDGKITFPVKCVTLIGDALNVMQNISMIGDDIAFDSGICVKNGQYIHVNVGQPTIKVDNLTIGGTQF</sequence>
<dbReference type="PIRSF" id="PIRSF004919">
    <property type="entry name" value="TldD"/>
    <property type="match status" value="1"/>
</dbReference>
<evidence type="ECO:0000256" key="3">
    <source>
        <dbReference type="ARBA" id="ARBA00022801"/>
    </source>
</evidence>
<dbReference type="PATRIC" id="fig|1495769.3.peg.311"/>
<dbReference type="InterPro" id="IPR045569">
    <property type="entry name" value="Metalloprtase-TldD/E_C"/>
</dbReference>
<dbReference type="InterPro" id="IPR025502">
    <property type="entry name" value="TldD"/>
</dbReference>
<dbReference type="Pfam" id="PF19290">
    <property type="entry name" value="PmbA_TldD_2nd"/>
    <property type="match status" value="1"/>
</dbReference>
<dbReference type="STRING" id="1495769.CEM_349"/>
<feature type="domain" description="Metalloprotease TldD/E central" evidence="7">
    <location>
        <begin position="127"/>
        <end position="231"/>
    </location>
</feature>
<dbReference type="Proteomes" id="UP000032420">
    <property type="component" value="Chromosome I"/>
</dbReference>
<name>A0A078KI63_9GAMM</name>
<evidence type="ECO:0000259" key="6">
    <source>
        <dbReference type="Pfam" id="PF19289"/>
    </source>
</evidence>
<feature type="domain" description="Metalloprotease TldD/E N-terminal" evidence="5">
    <location>
        <begin position="38"/>
        <end position="93"/>
    </location>
</feature>
<evidence type="ECO:0000313" key="8">
    <source>
        <dbReference type="EMBL" id="CDZ16590.1"/>
    </source>
</evidence>
<keyword evidence="4" id="KW-0482">Metalloprotease</keyword>
<organism evidence="8 9">
    <name type="scientific">Candidatus Johnevansia muelleri</name>
    <dbReference type="NCBI Taxonomy" id="1495769"/>
    <lineage>
        <taxon>Bacteria</taxon>
        <taxon>Pseudomonadati</taxon>
        <taxon>Pseudomonadota</taxon>
        <taxon>Gammaproteobacteria</taxon>
        <taxon>Candidatus Johnevansiales</taxon>
        <taxon>Candidatus Johnevansiaceae</taxon>
        <taxon>Candidatus Johnevansia</taxon>
    </lineage>
</organism>
<dbReference type="Gene3D" id="3.30.2290.10">
    <property type="entry name" value="PmbA/TldD superfamily"/>
    <property type="match status" value="1"/>
</dbReference>
<dbReference type="Pfam" id="PF01523">
    <property type="entry name" value="PmbA_TldD_1st"/>
    <property type="match status" value="1"/>
</dbReference>